<evidence type="ECO:0000313" key="4">
    <source>
        <dbReference type="EnsemblMetazoa" id="AALFPA23_015848.P23088"/>
    </source>
</evidence>
<dbReference type="InterPro" id="IPR002350">
    <property type="entry name" value="Kazal_dom"/>
</dbReference>
<dbReference type="Pfam" id="PF07648">
    <property type="entry name" value="Kazal_2"/>
    <property type="match status" value="1"/>
</dbReference>
<evidence type="ECO:0000256" key="1">
    <source>
        <dbReference type="SAM" id="SignalP"/>
    </source>
</evidence>
<evidence type="ECO:0000313" key="5">
    <source>
        <dbReference type="Proteomes" id="UP000069940"/>
    </source>
</evidence>
<dbReference type="VEuPathDB" id="VectorBase:AALC636_012417"/>
<protein>
    <submittedName>
        <fullName evidence="3">Putative kazal type serine protease inhibitor</fullName>
    </submittedName>
</protein>
<keyword evidence="1" id="KW-0732">Signal</keyword>
<reference evidence="5" key="2">
    <citation type="journal article" date="2015" name="Proc. Natl. Acad. Sci. U.S.A.">
        <title>Genome sequence of the Asian Tiger mosquito, Aedes albopictus, reveals insights into its biology, genetics, and evolution.</title>
        <authorList>
            <person name="Chen X.G."/>
            <person name="Jiang X."/>
            <person name="Gu J."/>
            <person name="Xu M."/>
            <person name="Wu Y."/>
            <person name="Deng Y."/>
            <person name="Zhang C."/>
            <person name="Bonizzoni M."/>
            <person name="Dermauw W."/>
            <person name="Vontas J."/>
            <person name="Armbruster P."/>
            <person name="Huang X."/>
            <person name="Yang Y."/>
            <person name="Zhang H."/>
            <person name="He W."/>
            <person name="Peng H."/>
            <person name="Liu Y."/>
            <person name="Wu K."/>
            <person name="Chen J."/>
            <person name="Lirakis M."/>
            <person name="Topalis P."/>
            <person name="Van Leeuwen T."/>
            <person name="Hall A.B."/>
            <person name="Jiang X."/>
            <person name="Thorpe C."/>
            <person name="Mueller R.L."/>
            <person name="Sun C."/>
            <person name="Waterhouse R.M."/>
            <person name="Yan G."/>
            <person name="Tu Z.J."/>
            <person name="Fang X."/>
            <person name="James A.A."/>
        </authorList>
    </citation>
    <scope>NUCLEOTIDE SEQUENCE [LARGE SCALE GENOMIC DNA]</scope>
    <source>
        <strain evidence="5">Foshan</strain>
    </source>
</reference>
<dbReference type="RefSeq" id="XP_062715141.1">
    <property type="nucleotide sequence ID" value="XM_062859157.1"/>
</dbReference>
<dbReference type="VEuPathDB" id="VectorBase:AALC636_007370"/>
<dbReference type="SMART" id="SM00280">
    <property type="entry name" value="KAZAL"/>
    <property type="match status" value="1"/>
</dbReference>
<organism evidence="3">
    <name type="scientific">Aedes albopictus</name>
    <name type="common">Asian tiger mosquito</name>
    <name type="synonym">Stegomyia albopicta</name>
    <dbReference type="NCBI Taxonomy" id="7160"/>
    <lineage>
        <taxon>Eukaryota</taxon>
        <taxon>Metazoa</taxon>
        <taxon>Ecdysozoa</taxon>
        <taxon>Arthropoda</taxon>
        <taxon>Hexapoda</taxon>
        <taxon>Insecta</taxon>
        <taxon>Pterygota</taxon>
        <taxon>Neoptera</taxon>
        <taxon>Endopterygota</taxon>
        <taxon>Diptera</taxon>
        <taxon>Nematocera</taxon>
        <taxon>Culicoidea</taxon>
        <taxon>Culicidae</taxon>
        <taxon>Culicinae</taxon>
        <taxon>Aedini</taxon>
        <taxon>Aedes</taxon>
        <taxon>Stegomyia</taxon>
    </lineage>
</organism>
<accession>A0A023EEC1</accession>
<sequence>MRLVVAVLAVMLIIGLAQAIPAKEKPTAKCNAACTDDYTPVCGGVKGSKDKPISFGNECVMQKYNCENKKSLTVLSQGECPGGGGVRLQ</sequence>
<evidence type="ECO:0000313" key="3">
    <source>
        <dbReference type="EMBL" id="JAC06964.1"/>
    </source>
</evidence>
<feature type="chain" id="PRO_5001513811" evidence="1">
    <location>
        <begin position="20"/>
        <end position="89"/>
    </location>
</feature>
<feature type="domain" description="Kazal-like" evidence="2">
    <location>
        <begin position="24"/>
        <end position="82"/>
    </location>
</feature>
<reference evidence="3" key="1">
    <citation type="journal article" date="2014" name="PLoS Negl. Trop. Dis.">
        <title>Identification and characterization of seminal fluid proteins in the Asian tiger mosquito, Aedes albopictus.</title>
        <authorList>
            <person name="Boes K.E."/>
            <person name="Ribeiro J.M."/>
            <person name="Wong A."/>
            <person name="Harrington L.C."/>
            <person name="Wolfner M.F."/>
            <person name="Sirot L.K."/>
        </authorList>
    </citation>
    <scope>NUCLEOTIDE SEQUENCE</scope>
    <source>
        <tissue evidence="3">Reproductive organs</tissue>
    </source>
</reference>
<keyword evidence="5" id="KW-1185">Reference proteome</keyword>
<dbReference type="Proteomes" id="UP000069940">
    <property type="component" value="Unassembled WGS sequence"/>
</dbReference>
<dbReference type="Gene3D" id="3.30.60.30">
    <property type="match status" value="1"/>
</dbReference>
<evidence type="ECO:0000259" key="2">
    <source>
        <dbReference type="PROSITE" id="PS51465"/>
    </source>
</evidence>
<name>A0A023EEC1_AEDAL</name>
<feature type="signal peptide" evidence="1">
    <location>
        <begin position="1"/>
        <end position="19"/>
    </location>
</feature>
<dbReference type="EnsemblMetazoa" id="AALFPA23_015848.R23088">
    <property type="protein sequence ID" value="AALFPA23_015848.P23088"/>
    <property type="gene ID" value="AALFPA23_015848"/>
</dbReference>
<reference evidence="4" key="3">
    <citation type="submission" date="2025-05" db="UniProtKB">
        <authorList>
            <consortium name="EnsemblMetazoa"/>
        </authorList>
    </citation>
    <scope>IDENTIFICATION</scope>
    <source>
        <strain evidence="4">Foshan</strain>
    </source>
</reference>
<dbReference type="AlphaFoldDB" id="A0A023EEC1"/>
<dbReference type="CDD" id="cd00104">
    <property type="entry name" value="KAZAL_FS"/>
    <property type="match status" value="1"/>
</dbReference>
<dbReference type="SUPFAM" id="SSF100895">
    <property type="entry name" value="Kazal-type serine protease inhibitors"/>
    <property type="match status" value="1"/>
</dbReference>
<proteinExistence type="evidence at transcript level"/>
<dbReference type="InterPro" id="IPR036058">
    <property type="entry name" value="Kazal_dom_sf"/>
</dbReference>
<dbReference type="PROSITE" id="PS51465">
    <property type="entry name" value="KAZAL_2"/>
    <property type="match status" value="1"/>
</dbReference>
<dbReference type="EMBL" id="GAPW01006634">
    <property type="protein sequence ID" value="JAC06964.1"/>
    <property type="molecule type" value="mRNA"/>
</dbReference>
<dbReference type="VEuPathDB" id="VectorBase:AALF020874"/>
<dbReference type="GeneID" id="134291429"/>